<accession>A0A5C5ZVL2</accession>
<name>A0A5C5ZVL2_9BACT</name>
<evidence type="ECO:0000313" key="2">
    <source>
        <dbReference type="Proteomes" id="UP000317421"/>
    </source>
</evidence>
<reference evidence="1 2" key="1">
    <citation type="submission" date="2019-02" db="EMBL/GenBank/DDBJ databases">
        <title>Deep-cultivation of Planctomycetes and their phenomic and genomic characterization uncovers novel biology.</title>
        <authorList>
            <person name="Wiegand S."/>
            <person name="Jogler M."/>
            <person name="Boedeker C."/>
            <person name="Pinto D."/>
            <person name="Vollmers J."/>
            <person name="Rivas-Marin E."/>
            <person name="Kohn T."/>
            <person name="Peeters S.H."/>
            <person name="Heuer A."/>
            <person name="Rast P."/>
            <person name="Oberbeckmann S."/>
            <person name="Bunk B."/>
            <person name="Jeske O."/>
            <person name="Meyerdierks A."/>
            <person name="Storesund J.E."/>
            <person name="Kallscheuer N."/>
            <person name="Luecker S."/>
            <person name="Lage O.M."/>
            <person name="Pohl T."/>
            <person name="Merkel B.J."/>
            <person name="Hornburger P."/>
            <person name="Mueller R.-W."/>
            <person name="Bruemmer F."/>
            <person name="Labrenz M."/>
            <person name="Spormann A.M."/>
            <person name="Op Den Camp H."/>
            <person name="Overmann J."/>
            <person name="Amann R."/>
            <person name="Jetten M.S.M."/>
            <person name="Mascher T."/>
            <person name="Medema M.H."/>
            <person name="Devos D.P."/>
            <person name="Kaster A.-K."/>
            <person name="Ovreas L."/>
            <person name="Rohde M."/>
            <person name="Galperin M.Y."/>
            <person name="Jogler C."/>
        </authorList>
    </citation>
    <scope>NUCLEOTIDE SEQUENCE [LARGE SCALE GENOMIC DNA]</scope>
    <source>
        <strain evidence="1 2">Pla108</strain>
    </source>
</reference>
<dbReference type="AlphaFoldDB" id="A0A5C5ZVL2"/>
<dbReference type="Proteomes" id="UP000317421">
    <property type="component" value="Unassembled WGS sequence"/>
</dbReference>
<keyword evidence="2" id="KW-1185">Reference proteome</keyword>
<gene>
    <name evidence="1" type="ORF">Pla108_42180</name>
</gene>
<comment type="caution">
    <text evidence="1">The sequence shown here is derived from an EMBL/GenBank/DDBJ whole genome shotgun (WGS) entry which is preliminary data.</text>
</comment>
<proteinExistence type="predicted"/>
<sequence length="43" mass="4908">MRRTMMPRQYIVELENPFGDSLESLIESFLAACYVPQLADSNA</sequence>
<evidence type="ECO:0000313" key="1">
    <source>
        <dbReference type="EMBL" id="TWT91592.1"/>
    </source>
</evidence>
<protein>
    <submittedName>
        <fullName evidence="1">Uncharacterized protein</fullName>
    </submittedName>
</protein>
<dbReference type="EMBL" id="SJPR01000017">
    <property type="protein sequence ID" value="TWT91592.1"/>
    <property type="molecule type" value="Genomic_DNA"/>
</dbReference>
<organism evidence="1 2">
    <name type="scientific">Botrimarina colliarenosi</name>
    <dbReference type="NCBI Taxonomy" id="2528001"/>
    <lineage>
        <taxon>Bacteria</taxon>
        <taxon>Pseudomonadati</taxon>
        <taxon>Planctomycetota</taxon>
        <taxon>Planctomycetia</taxon>
        <taxon>Pirellulales</taxon>
        <taxon>Lacipirellulaceae</taxon>
        <taxon>Botrimarina</taxon>
    </lineage>
</organism>